<comment type="similarity">
    <text evidence="9">Belongs to the monovalent cation:proton antiporter 2 (CPA2) transporter (TC 2.A.37) family. CHX (TC 2.A.37.4) subfamily.</text>
</comment>
<dbReference type="GO" id="GO:1902600">
    <property type="term" value="P:proton transmembrane transport"/>
    <property type="evidence" value="ECO:0007669"/>
    <property type="project" value="InterPro"/>
</dbReference>
<evidence type="ECO:0000256" key="8">
    <source>
        <dbReference type="ARBA" id="ARBA00023136"/>
    </source>
</evidence>
<feature type="transmembrane region" description="Helical" evidence="10">
    <location>
        <begin position="195"/>
        <end position="211"/>
    </location>
</feature>
<feature type="transmembrane region" description="Helical" evidence="10">
    <location>
        <begin position="441"/>
        <end position="463"/>
    </location>
</feature>
<feature type="transmembrane region" description="Helical" evidence="10">
    <location>
        <begin position="409"/>
        <end position="429"/>
    </location>
</feature>
<dbReference type="AlphaFoldDB" id="A0A6J0NT48"/>
<sequence>MDFGNTTFWDEITSHGYSITEDGTTFCEKQPIIVNSIGVWEKFLLPSRVGMVIWEYSLPQLEAVIVIVLCLWNFIYFLLKKIRLPVPRITSMMLAGAALSQTSLLPNDWLVQRIFFPDDLRPKVPDTLGAFAFVFYWFLEGVKIDVGVIRRTGSKAVITGIVTVLFPIFTANIVFGSLRETGGKNLTGVEYRTMIFMQSISAFTGISRLIRDLKIDHSEFGRIVLSTAMVADATGVCINIVAIFAWSDWRVSSFQGIGVLGYVMVLVWIFRPLMLLVVKHTPEERPVKEYFIYIIIILSFFSFQYLKMLHFFPAIGPFLLGLCVPHGPPLGSALVQKFESFNTGILLPLFLFFPMLQIDGPWLVEEVKKLRHYDGQMYEALTIIVVVSASKIFFTTIPPLLAKMPLTDSFVMSLILSNKGFVEMCYFMYAVEKQTLQAKSFTTVALMILFSSTVLPVVIHYLYDGSKRFICFQKRNLMSLKLGSEMKILMCIHKSDHIAGVINFLEQYFPLEDSTLNCYVLNLIELVGLDNPLFISHQMQKAEPGHRSYSTNVLIAFDTFKHYWKSISVELFTSISNPKYMHQEIYSLALDKQASFIMLPFHKIWSLDQTTVVSDDVIRRKVNINVLSQAPCSVGVLVHRQKIVSAQKRKPIFKVCAIFVGGKDDREALAIGKHMMRNQKVRLTVLKLIPGTTVGMTTGWDQMLDTGELKETLRNNNTPLEGEQNFVEYLEETVDDGSDTSRILLSIASTFDLFVVGRSSGMGTDVTRALVEWTEFDELGVIGDLLVSSDFPQRGSVLVVQQQQNVACR</sequence>
<keyword evidence="14" id="KW-1185">Reference proteome</keyword>
<evidence type="ECO:0000256" key="9">
    <source>
        <dbReference type="ARBA" id="ARBA00038341"/>
    </source>
</evidence>
<keyword evidence="6 10" id="KW-1133">Transmembrane helix</keyword>
<dbReference type="Pfam" id="PF00999">
    <property type="entry name" value="Na_H_Exchanger"/>
    <property type="match status" value="1"/>
</dbReference>
<dbReference type="Pfam" id="PF23259">
    <property type="entry name" value="CHX17_C"/>
    <property type="match status" value="1"/>
</dbReference>
<dbReference type="GeneID" id="108858540"/>
<dbReference type="InterPro" id="IPR038770">
    <property type="entry name" value="Na+/solute_symporter_sf"/>
</dbReference>
<dbReference type="GO" id="GO:0006885">
    <property type="term" value="P:regulation of pH"/>
    <property type="evidence" value="ECO:0007669"/>
    <property type="project" value="TreeGrafter"/>
</dbReference>
<evidence type="ECO:0000256" key="3">
    <source>
        <dbReference type="ARBA" id="ARBA00022538"/>
    </source>
</evidence>
<dbReference type="InterPro" id="IPR057291">
    <property type="entry name" value="CHX17_2nd"/>
</dbReference>
<evidence type="ECO:0000256" key="7">
    <source>
        <dbReference type="ARBA" id="ARBA00023065"/>
    </source>
</evidence>
<feature type="domain" description="Cation/H(+) antiporter C-terminal" evidence="13">
    <location>
        <begin position="655"/>
        <end position="803"/>
    </location>
</feature>
<feature type="domain" description="Cation/H(+) antiporter central" evidence="12">
    <location>
        <begin position="552"/>
        <end position="643"/>
    </location>
</feature>
<dbReference type="KEGG" id="rsz:108858540"/>
<gene>
    <name evidence="15" type="primary">LOC108858540</name>
</gene>
<organism evidence="14 15">
    <name type="scientific">Raphanus sativus</name>
    <name type="common">Radish</name>
    <name type="synonym">Raphanus raphanistrum var. sativus</name>
    <dbReference type="NCBI Taxonomy" id="3726"/>
    <lineage>
        <taxon>Eukaryota</taxon>
        <taxon>Viridiplantae</taxon>
        <taxon>Streptophyta</taxon>
        <taxon>Embryophyta</taxon>
        <taxon>Tracheophyta</taxon>
        <taxon>Spermatophyta</taxon>
        <taxon>Magnoliopsida</taxon>
        <taxon>eudicotyledons</taxon>
        <taxon>Gunneridae</taxon>
        <taxon>Pentapetalae</taxon>
        <taxon>rosids</taxon>
        <taxon>malvids</taxon>
        <taxon>Brassicales</taxon>
        <taxon>Brassicaceae</taxon>
        <taxon>Brassiceae</taxon>
        <taxon>Raphanus</taxon>
    </lineage>
</organism>
<evidence type="ECO:0000256" key="1">
    <source>
        <dbReference type="ARBA" id="ARBA00004141"/>
    </source>
</evidence>
<dbReference type="GO" id="GO:0016020">
    <property type="term" value="C:membrane"/>
    <property type="evidence" value="ECO:0007669"/>
    <property type="project" value="UniProtKB-SubCell"/>
</dbReference>
<dbReference type="InterPro" id="IPR050794">
    <property type="entry name" value="CPA2_transporter"/>
</dbReference>
<dbReference type="RefSeq" id="XP_018487957.2">
    <property type="nucleotide sequence ID" value="XM_018632455.2"/>
</dbReference>
<evidence type="ECO:0000256" key="4">
    <source>
        <dbReference type="ARBA" id="ARBA00022692"/>
    </source>
</evidence>
<evidence type="ECO:0000256" key="6">
    <source>
        <dbReference type="ARBA" id="ARBA00022989"/>
    </source>
</evidence>
<protein>
    <submittedName>
        <fullName evidence="15">Cation/H(+) antiporter 5</fullName>
    </submittedName>
</protein>
<dbReference type="Pfam" id="PF23256">
    <property type="entry name" value="CHX17_2nd"/>
    <property type="match status" value="1"/>
</dbReference>
<dbReference type="InterPro" id="IPR006153">
    <property type="entry name" value="Cation/H_exchanger_TM"/>
</dbReference>
<evidence type="ECO:0000313" key="15">
    <source>
        <dbReference type="RefSeq" id="XP_018487957.2"/>
    </source>
</evidence>
<dbReference type="GO" id="GO:0012505">
    <property type="term" value="C:endomembrane system"/>
    <property type="evidence" value="ECO:0007669"/>
    <property type="project" value="TreeGrafter"/>
</dbReference>
<keyword evidence="2" id="KW-0813">Transport</keyword>
<keyword evidence="3" id="KW-0633">Potassium transport</keyword>
<keyword evidence="4 10" id="KW-0812">Transmembrane</keyword>
<dbReference type="GO" id="GO:0015297">
    <property type="term" value="F:antiporter activity"/>
    <property type="evidence" value="ECO:0007669"/>
    <property type="project" value="InterPro"/>
</dbReference>
<dbReference type="OrthoDB" id="1938353at2759"/>
<feature type="transmembrane region" description="Helical" evidence="10">
    <location>
        <begin position="61"/>
        <end position="79"/>
    </location>
</feature>
<evidence type="ECO:0000259" key="13">
    <source>
        <dbReference type="Pfam" id="PF23259"/>
    </source>
</evidence>
<feature type="transmembrane region" description="Helical" evidence="10">
    <location>
        <begin position="156"/>
        <end position="175"/>
    </location>
</feature>
<dbReference type="Gene3D" id="1.20.1530.20">
    <property type="match status" value="1"/>
</dbReference>
<name>A0A6J0NT48_RAPSA</name>
<proteinExistence type="inferred from homology"/>
<feature type="transmembrane region" description="Helical" evidence="10">
    <location>
        <begin position="290"/>
        <end position="312"/>
    </location>
</feature>
<feature type="transmembrane region" description="Helical" evidence="10">
    <location>
        <begin position="223"/>
        <end position="247"/>
    </location>
</feature>
<evidence type="ECO:0000256" key="10">
    <source>
        <dbReference type="SAM" id="Phobius"/>
    </source>
</evidence>
<feature type="domain" description="Cation/H+ exchanger transmembrane" evidence="11">
    <location>
        <begin position="72"/>
        <end position="460"/>
    </location>
</feature>
<dbReference type="PANTHER" id="PTHR32468">
    <property type="entry name" value="CATION/H + ANTIPORTER"/>
    <property type="match status" value="1"/>
</dbReference>
<keyword evidence="7" id="KW-0406">Ion transport</keyword>
<feature type="transmembrane region" description="Helical" evidence="10">
    <location>
        <begin position="376"/>
        <end position="397"/>
    </location>
</feature>
<accession>A0A6J0NT48</accession>
<evidence type="ECO:0000259" key="11">
    <source>
        <dbReference type="Pfam" id="PF00999"/>
    </source>
</evidence>
<keyword evidence="5" id="KW-0630">Potassium</keyword>
<evidence type="ECO:0000256" key="2">
    <source>
        <dbReference type="ARBA" id="ARBA00022448"/>
    </source>
</evidence>
<evidence type="ECO:0000259" key="12">
    <source>
        <dbReference type="Pfam" id="PF23256"/>
    </source>
</evidence>
<evidence type="ECO:0000313" key="14">
    <source>
        <dbReference type="Proteomes" id="UP000504610"/>
    </source>
</evidence>
<dbReference type="PANTHER" id="PTHR32468:SF93">
    <property type="entry name" value="CATION_H(+) ANTIPORTER 5-RELATED"/>
    <property type="match status" value="1"/>
</dbReference>
<reference evidence="15" key="2">
    <citation type="submission" date="2025-08" db="UniProtKB">
        <authorList>
            <consortium name="RefSeq"/>
        </authorList>
    </citation>
    <scope>IDENTIFICATION</scope>
    <source>
        <tissue evidence="15">Leaf</tissue>
    </source>
</reference>
<keyword evidence="8 10" id="KW-0472">Membrane</keyword>
<comment type="subcellular location">
    <subcellularLocation>
        <location evidence="1">Membrane</location>
        <topology evidence="1">Multi-pass membrane protein</topology>
    </subcellularLocation>
</comment>
<dbReference type="GO" id="GO:0006813">
    <property type="term" value="P:potassium ion transport"/>
    <property type="evidence" value="ECO:0007669"/>
    <property type="project" value="UniProtKB-KW"/>
</dbReference>
<dbReference type="InterPro" id="IPR057290">
    <property type="entry name" value="CHX17_C"/>
</dbReference>
<dbReference type="Proteomes" id="UP000504610">
    <property type="component" value="Chromosome 5"/>
</dbReference>
<feature type="transmembrane region" description="Helical" evidence="10">
    <location>
        <begin position="259"/>
        <end position="278"/>
    </location>
</feature>
<evidence type="ECO:0000256" key="5">
    <source>
        <dbReference type="ARBA" id="ARBA00022958"/>
    </source>
</evidence>
<reference evidence="14" key="1">
    <citation type="journal article" date="2019" name="Database">
        <title>The radish genome database (RadishGD): an integrated information resource for radish genomics.</title>
        <authorList>
            <person name="Yu H.J."/>
            <person name="Baek S."/>
            <person name="Lee Y.J."/>
            <person name="Cho A."/>
            <person name="Mun J.H."/>
        </authorList>
    </citation>
    <scope>NUCLEOTIDE SEQUENCE [LARGE SCALE GENOMIC DNA]</scope>
    <source>
        <strain evidence="14">cv. WK10039</strain>
    </source>
</reference>